<dbReference type="EMBL" id="CP029206">
    <property type="protein sequence ID" value="AWI50608.1"/>
    <property type="molecule type" value="Genomic_DNA"/>
</dbReference>
<accession>A0A2U8FI13</accession>
<gene>
    <name evidence="8" type="ORF">DDU33_03470</name>
</gene>
<keyword evidence="1" id="KW-0813">Transport</keyword>
<evidence type="ECO:0000259" key="7">
    <source>
        <dbReference type="PROSITE" id="PS51098"/>
    </source>
</evidence>
<dbReference type="AlphaFoldDB" id="A0A2U8FI13"/>
<dbReference type="GO" id="GO:0005886">
    <property type="term" value="C:plasma membrane"/>
    <property type="evidence" value="ECO:0007669"/>
    <property type="project" value="TreeGrafter"/>
</dbReference>
<evidence type="ECO:0000256" key="2">
    <source>
        <dbReference type="ARBA" id="ARBA00022597"/>
    </source>
</evidence>
<dbReference type="PANTHER" id="PTHR30009:SF4">
    <property type="entry name" value="PTS SYSTEM N-ACETYLGLUCOSAMINE-SPECIFIC EIICBA COMPONENT"/>
    <property type="match status" value="1"/>
</dbReference>
<keyword evidence="4" id="KW-0598">Phosphotransferase system</keyword>
<dbReference type="InterPro" id="IPR018113">
    <property type="entry name" value="PTrfase_EIIB_Cys"/>
</dbReference>
<sequence>MAETTPVQAMIEALGGAQNIEEVEACMTRLRVSLKNNAAISKEKLLAAGALDVLEVNQVVHVILGTKAQQYRDEIQQVLAV</sequence>
<dbReference type="GO" id="GO:0008982">
    <property type="term" value="F:protein-N(PI)-phosphohistidine-sugar phosphotransferase activity"/>
    <property type="evidence" value="ECO:0007669"/>
    <property type="project" value="InterPro"/>
</dbReference>
<keyword evidence="2 8" id="KW-0762">Sugar transport</keyword>
<dbReference type="RefSeq" id="WP_108923182.1">
    <property type="nucleotide sequence ID" value="NZ_CP029206.1"/>
</dbReference>
<dbReference type="InterPro" id="IPR050429">
    <property type="entry name" value="PTS_Glucose_EIICBA"/>
</dbReference>
<dbReference type="Gene3D" id="3.30.1360.60">
    <property type="entry name" value="Glucose permease domain IIB"/>
    <property type="match status" value="1"/>
</dbReference>
<dbReference type="PROSITE" id="PS51098">
    <property type="entry name" value="PTS_EIIB_TYPE_1"/>
    <property type="match status" value="1"/>
</dbReference>
<dbReference type="GO" id="GO:0015764">
    <property type="term" value="P:N-acetylglucosamine transport"/>
    <property type="evidence" value="ECO:0007669"/>
    <property type="project" value="TreeGrafter"/>
</dbReference>
<feature type="domain" description="PTS EIIB type-1" evidence="7">
    <location>
        <begin position="4"/>
        <end position="81"/>
    </location>
</feature>
<name>A0A2U8FI13_9PAST</name>
<feature type="active site" description="Phosphocysteine intermediate; for EIIB activity" evidence="6">
    <location>
        <position position="26"/>
    </location>
</feature>
<keyword evidence="5" id="KW-0418">Kinase</keyword>
<reference evidence="9" key="1">
    <citation type="submission" date="2018-05" db="EMBL/GenBank/DDBJ databases">
        <title>Complete genome sequence of Actinobacillus porcitonsillarum reference strain 9953L55 (CCUG 46996).</title>
        <authorList>
            <person name="Dona V."/>
            <person name="Perreten V."/>
        </authorList>
    </citation>
    <scope>NUCLEOTIDE SEQUENCE [LARGE SCALE GENOMIC DNA]</scope>
    <source>
        <strain evidence="9">9953L55</strain>
    </source>
</reference>
<evidence type="ECO:0000256" key="5">
    <source>
        <dbReference type="ARBA" id="ARBA00022777"/>
    </source>
</evidence>
<evidence type="ECO:0000256" key="1">
    <source>
        <dbReference type="ARBA" id="ARBA00022448"/>
    </source>
</evidence>
<evidence type="ECO:0000313" key="9">
    <source>
        <dbReference type="Proteomes" id="UP000244920"/>
    </source>
</evidence>
<evidence type="ECO:0000256" key="6">
    <source>
        <dbReference type="PROSITE-ProRule" id="PRU00421"/>
    </source>
</evidence>
<evidence type="ECO:0000256" key="3">
    <source>
        <dbReference type="ARBA" id="ARBA00022679"/>
    </source>
</evidence>
<dbReference type="GO" id="GO:0016301">
    <property type="term" value="F:kinase activity"/>
    <property type="evidence" value="ECO:0007669"/>
    <property type="project" value="UniProtKB-KW"/>
</dbReference>
<dbReference type="Proteomes" id="UP000244920">
    <property type="component" value="Chromosome"/>
</dbReference>
<dbReference type="InterPro" id="IPR036878">
    <property type="entry name" value="Glu_permease_IIB"/>
</dbReference>
<dbReference type="Pfam" id="PF00367">
    <property type="entry name" value="PTS_EIIB"/>
    <property type="match status" value="1"/>
</dbReference>
<proteinExistence type="predicted"/>
<dbReference type="SUPFAM" id="SSF55604">
    <property type="entry name" value="Glucose permease domain IIB"/>
    <property type="match status" value="1"/>
</dbReference>
<organism evidence="8 9">
    <name type="scientific">Actinobacillus porcitonsillarum</name>
    <dbReference type="NCBI Taxonomy" id="189834"/>
    <lineage>
        <taxon>Bacteria</taxon>
        <taxon>Pseudomonadati</taxon>
        <taxon>Pseudomonadota</taxon>
        <taxon>Gammaproteobacteria</taxon>
        <taxon>Pasteurellales</taxon>
        <taxon>Pasteurellaceae</taxon>
        <taxon>Actinobacillus</taxon>
    </lineage>
</organism>
<evidence type="ECO:0000256" key="4">
    <source>
        <dbReference type="ARBA" id="ARBA00022683"/>
    </source>
</evidence>
<dbReference type="KEGG" id="apor:DDU33_03470"/>
<dbReference type="GO" id="GO:0090563">
    <property type="term" value="F:protein-phosphocysteine-sugar phosphotransferase activity"/>
    <property type="evidence" value="ECO:0007669"/>
    <property type="project" value="TreeGrafter"/>
</dbReference>
<dbReference type="PROSITE" id="PS01035">
    <property type="entry name" value="PTS_EIIB_TYPE_1_CYS"/>
    <property type="match status" value="1"/>
</dbReference>
<keyword evidence="3" id="KW-0808">Transferase</keyword>
<evidence type="ECO:0000313" key="8">
    <source>
        <dbReference type="EMBL" id="AWI50608.1"/>
    </source>
</evidence>
<keyword evidence="9" id="KW-1185">Reference proteome</keyword>
<dbReference type="PANTHER" id="PTHR30009">
    <property type="entry name" value="CYTOCHROME C-TYPE SYNTHESIS PROTEIN AND PTS TRANSMEMBRANE COMPONENT"/>
    <property type="match status" value="1"/>
</dbReference>
<dbReference type="GO" id="GO:0009401">
    <property type="term" value="P:phosphoenolpyruvate-dependent sugar phosphotransferase system"/>
    <property type="evidence" value="ECO:0007669"/>
    <property type="project" value="UniProtKB-KW"/>
</dbReference>
<dbReference type="InterPro" id="IPR001996">
    <property type="entry name" value="PTS_IIB_1"/>
</dbReference>
<protein>
    <submittedName>
        <fullName evidence="8">PTS sugar transporter subunit IIB</fullName>
    </submittedName>
</protein>